<feature type="transmembrane region" description="Helical" evidence="5">
    <location>
        <begin position="424"/>
        <end position="443"/>
    </location>
</feature>
<feature type="transmembrane region" description="Helical" evidence="5">
    <location>
        <begin position="53"/>
        <end position="72"/>
    </location>
</feature>
<evidence type="ECO:0000256" key="5">
    <source>
        <dbReference type="SAM" id="Phobius"/>
    </source>
</evidence>
<dbReference type="InterPro" id="IPR036259">
    <property type="entry name" value="MFS_trans_sf"/>
</dbReference>
<dbReference type="PANTHER" id="PTHR23501">
    <property type="entry name" value="MAJOR FACILITATOR SUPERFAMILY"/>
    <property type="match status" value="1"/>
</dbReference>
<dbReference type="InterPro" id="IPR020846">
    <property type="entry name" value="MFS_dom"/>
</dbReference>
<dbReference type="RefSeq" id="WP_140037291.1">
    <property type="nucleotide sequence ID" value="NZ_CP041040.1"/>
</dbReference>
<feature type="transmembrane region" description="Helical" evidence="5">
    <location>
        <begin position="332"/>
        <end position="355"/>
    </location>
</feature>
<dbReference type="InterPro" id="IPR011701">
    <property type="entry name" value="MFS"/>
</dbReference>
<proteinExistence type="predicted"/>
<feature type="transmembrane region" description="Helical" evidence="5">
    <location>
        <begin position="170"/>
        <end position="189"/>
    </location>
</feature>
<feature type="transmembrane region" description="Helical" evidence="5">
    <location>
        <begin position="361"/>
        <end position="385"/>
    </location>
</feature>
<evidence type="ECO:0000259" key="6">
    <source>
        <dbReference type="PROSITE" id="PS50850"/>
    </source>
</evidence>
<dbReference type="PRINTS" id="PR01036">
    <property type="entry name" value="TCRTETB"/>
</dbReference>
<evidence type="ECO:0000256" key="1">
    <source>
        <dbReference type="ARBA" id="ARBA00004651"/>
    </source>
</evidence>
<evidence type="ECO:0000256" key="2">
    <source>
        <dbReference type="ARBA" id="ARBA00022692"/>
    </source>
</evidence>
<dbReference type="GO" id="GO:0022857">
    <property type="term" value="F:transmembrane transporter activity"/>
    <property type="evidence" value="ECO:0007669"/>
    <property type="project" value="InterPro"/>
</dbReference>
<accession>A0A4Y5YQD0</accession>
<feature type="transmembrane region" description="Helical" evidence="5">
    <location>
        <begin position="109"/>
        <end position="130"/>
    </location>
</feature>
<comment type="subcellular location">
    <subcellularLocation>
        <location evidence="1">Cell membrane</location>
        <topology evidence="1">Multi-pass membrane protein</topology>
    </subcellularLocation>
</comment>
<keyword evidence="2 5" id="KW-0812">Transmembrane</keyword>
<feature type="transmembrane region" description="Helical" evidence="5">
    <location>
        <begin position="17"/>
        <end position="41"/>
    </location>
</feature>
<feature type="transmembrane region" description="Helical" evidence="5">
    <location>
        <begin position="142"/>
        <end position="164"/>
    </location>
</feature>
<feature type="transmembrane region" description="Helical" evidence="5">
    <location>
        <begin position="209"/>
        <end position="229"/>
    </location>
</feature>
<dbReference type="Pfam" id="PF07690">
    <property type="entry name" value="MFS_1"/>
    <property type="match status" value="1"/>
</dbReference>
<keyword evidence="4 5" id="KW-0472">Membrane</keyword>
<dbReference type="Proteomes" id="UP000316125">
    <property type="component" value="Chromosome"/>
</dbReference>
<dbReference type="AlphaFoldDB" id="A0A4Y5YQD0"/>
<dbReference type="PANTHER" id="PTHR23501:SF154">
    <property type="entry name" value="MULTIDRUG-EFFLUX TRANSPORTER RV1634-RELATED"/>
    <property type="match status" value="1"/>
</dbReference>
<dbReference type="SUPFAM" id="SSF103473">
    <property type="entry name" value="MFS general substrate transporter"/>
    <property type="match status" value="1"/>
</dbReference>
<feature type="transmembrane region" description="Helical" evidence="5">
    <location>
        <begin position="84"/>
        <end position="103"/>
    </location>
</feature>
<feature type="transmembrane region" description="Helical" evidence="5">
    <location>
        <begin position="235"/>
        <end position="254"/>
    </location>
</feature>
<keyword evidence="3 5" id="KW-1133">Transmembrane helix</keyword>
<dbReference type="Gene3D" id="1.20.1250.20">
    <property type="entry name" value="MFS general substrate transporter like domains"/>
    <property type="match status" value="2"/>
</dbReference>
<organism evidence="7 8">
    <name type="scientific">Microbacterium foliorum</name>
    <dbReference type="NCBI Taxonomy" id="104336"/>
    <lineage>
        <taxon>Bacteria</taxon>
        <taxon>Bacillati</taxon>
        <taxon>Actinomycetota</taxon>
        <taxon>Actinomycetes</taxon>
        <taxon>Micrococcales</taxon>
        <taxon>Microbacteriaceae</taxon>
        <taxon>Microbacterium</taxon>
    </lineage>
</organism>
<feature type="transmembrane region" description="Helical" evidence="5">
    <location>
        <begin position="299"/>
        <end position="320"/>
    </location>
</feature>
<dbReference type="PROSITE" id="PS50850">
    <property type="entry name" value="MFS"/>
    <property type="match status" value="1"/>
</dbReference>
<feature type="transmembrane region" description="Helical" evidence="5">
    <location>
        <begin position="397"/>
        <end position="418"/>
    </location>
</feature>
<feature type="domain" description="Major facilitator superfamily (MFS) profile" evidence="6">
    <location>
        <begin position="19"/>
        <end position="453"/>
    </location>
</feature>
<evidence type="ECO:0000313" key="7">
    <source>
        <dbReference type="EMBL" id="QDE35070.1"/>
    </source>
</evidence>
<dbReference type="EMBL" id="CP041040">
    <property type="protein sequence ID" value="QDE35070.1"/>
    <property type="molecule type" value="Genomic_DNA"/>
</dbReference>
<sequence>MITGQQPTASIWDRERLWVTAGAVALIFLAAIEALAVTTVMPIVSEALDGRELYAVAFAGTLATSVIGMVAAGAWSDSRGPRGALYAAVSLFIAGLLLSGFAVTMDQFLVGRLVQGLGAGGQTVALYVVVARLYPPRLHGRVFAAFAAAWVVPSMIGPFLAGAVAEYLDWRWAFLGVAVLTTAAFITVVARLRGVDLGRGGPQNRRALVIRLLLAVVVAVCAVLVGFTAEMSVRVAWPVALGSVVVIAVALLPLVPRRTLRAGRGLPSVVLMRGIAAGAFFAAEAYIPYLLMERFDFTATWAGIALMLAAFAWAGASQLQGSFGERLGNTRITVISLSLLVMALVLVLAAAQWGVSPVFVVVGWGFAGGGMGLLYPRLTVLTLAYSNEGDQGFNSSALSISDAAGSAVTIALAGLLVATLGGDAASFGVVFVFCLGLVLFAFVPGLRLGHAAESSEG</sequence>
<gene>
    <name evidence="7" type="ORF">FIV50_09905</name>
</gene>
<evidence type="ECO:0000313" key="8">
    <source>
        <dbReference type="Proteomes" id="UP000316125"/>
    </source>
</evidence>
<name>A0A4Y5YQD0_9MICO</name>
<reference evidence="7 8" key="1">
    <citation type="submission" date="2019-06" db="EMBL/GenBank/DDBJ databases">
        <title>Complete genome of Microbacterium foliorum M2.</title>
        <authorList>
            <person name="Cao G."/>
        </authorList>
    </citation>
    <scope>NUCLEOTIDE SEQUENCE [LARGE SCALE GENOMIC DNA]</scope>
    <source>
        <strain evidence="7 8">M2</strain>
    </source>
</reference>
<feature type="transmembrane region" description="Helical" evidence="5">
    <location>
        <begin position="266"/>
        <end position="287"/>
    </location>
</feature>
<evidence type="ECO:0000256" key="3">
    <source>
        <dbReference type="ARBA" id="ARBA00022989"/>
    </source>
</evidence>
<protein>
    <submittedName>
        <fullName evidence="7">MFS transporter</fullName>
    </submittedName>
</protein>
<dbReference type="GO" id="GO:0005886">
    <property type="term" value="C:plasma membrane"/>
    <property type="evidence" value="ECO:0007669"/>
    <property type="project" value="UniProtKB-SubCell"/>
</dbReference>
<evidence type="ECO:0000256" key="4">
    <source>
        <dbReference type="ARBA" id="ARBA00023136"/>
    </source>
</evidence>
<dbReference type="OrthoDB" id="9778875at2"/>